<evidence type="ECO:0000313" key="3">
    <source>
        <dbReference type="Proteomes" id="UP000251993"/>
    </source>
</evidence>
<organism evidence="2 3">
    <name type="scientific">Runella rosea</name>
    <dbReference type="NCBI Taxonomy" id="2259595"/>
    <lineage>
        <taxon>Bacteria</taxon>
        <taxon>Pseudomonadati</taxon>
        <taxon>Bacteroidota</taxon>
        <taxon>Cytophagia</taxon>
        <taxon>Cytophagales</taxon>
        <taxon>Spirosomataceae</taxon>
        <taxon>Runella</taxon>
    </lineage>
</organism>
<dbReference type="KEGG" id="run:DR864_23910"/>
<dbReference type="Proteomes" id="UP000251993">
    <property type="component" value="Chromosome"/>
</dbReference>
<dbReference type="RefSeq" id="WP_114069326.1">
    <property type="nucleotide sequence ID" value="NZ_CP030850.1"/>
</dbReference>
<dbReference type="PROSITE" id="PS52015">
    <property type="entry name" value="TONB_CTD"/>
    <property type="match status" value="1"/>
</dbReference>
<evidence type="ECO:0000313" key="2">
    <source>
        <dbReference type="EMBL" id="AXE20563.1"/>
    </source>
</evidence>
<protein>
    <recommendedName>
        <fullName evidence="1">TonB C-terminal domain-containing protein</fullName>
    </recommendedName>
</protein>
<accession>A0A344TPJ2</accession>
<dbReference type="InterPro" id="IPR037682">
    <property type="entry name" value="TonB_C"/>
</dbReference>
<dbReference type="EMBL" id="CP030850">
    <property type="protein sequence ID" value="AXE20563.1"/>
    <property type="molecule type" value="Genomic_DNA"/>
</dbReference>
<sequence length="154" mass="16677">MKKSILGIVAGVSFCLSAYSQEVKSLKYSALPSDGIIAFTAHDALPASRINPDADAADISPNKTWLRQFSQALMARIAYPARGKAYNIAGKMFVNLGIDSNGRINVLSFDQSLGRDFEQSIIDAVGRVSRSKLKPLALPLTGQLHFTLPVHFTP</sequence>
<dbReference type="SUPFAM" id="SSF74653">
    <property type="entry name" value="TolA/TonB C-terminal domain"/>
    <property type="match status" value="1"/>
</dbReference>
<dbReference type="Pfam" id="PF03544">
    <property type="entry name" value="TonB_C"/>
    <property type="match status" value="1"/>
</dbReference>
<dbReference type="GO" id="GO:0055085">
    <property type="term" value="P:transmembrane transport"/>
    <property type="evidence" value="ECO:0007669"/>
    <property type="project" value="InterPro"/>
</dbReference>
<name>A0A344TPJ2_9BACT</name>
<keyword evidence="3" id="KW-1185">Reference proteome</keyword>
<dbReference type="Gene3D" id="3.30.1150.10">
    <property type="match status" value="1"/>
</dbReference>
<feature type="domain" description="TonB C-terminal" evidence="1">
    <location>
        <begin position="64"/>
        <end position="154"/>
    </location>
</feature>
<dbReference type="AlphaFoldDB" id="A0A344TPJ2"/>
<gene>
    <name evidence="2" type="ORF">DR864_23910</name>
</gene>
<proteinExistence type="predicted"/>
<reference evidence="2 3" key="1">
    <citation type="submission" date="2018-07" db="EMBL/GenBank/DDBJ databases">
        <title>Genome sequencing of Runella.</title>
        <authorList>
            <person name="Baek M.-G."/>
            <person name="Yi H."/>
        </authorList>
    </citation>
    <scope>NUCLEOTIDE SEQUENCE [LARGE SCALE GENOMIC DNA]</scope>
    <source>
        <strain evidence="2 3">HYN0085</strain>
    </source>
</reference>
<evidence type="ECO:0000259" key="1">
    <source>
        <dbReference type="PROSITE" id="PS52015"/>
    </source>
</evidence>
<dbReference type="OrthoDB" id="9827973at2"/>